<accession>A0A6C0PAA1</accession>
<evidence type="ECO:0000313" key="3">
    <source>
        <dbReference type="Proteomes" id="UP000479114"/>
    </source>
</evidence>
<dbReference type="KEGG" id="prz:GZH47_26400"/>
<dbReference type="InterPro" id="IPR039532">
    <property type="entry name" value="TetR_C_Firmicutes"/>
</dbReference>
<dbReference type="Pfam" id="PF14278">
    <property type="entry name" value="TetR_C_8"/>
    <property type="match status" value="1"/>
</dbReference>
<dbReference type="Gene3D" id="1.10.357.10">
    <property type="entry name" value="Tetracycline Repressor, domain 2"/>
    <property type="match status" value="1"/>
</dbReference>
<dbReference type="AlphaFoldDB" id="A0A6C0PAA1"/>
<protein>
    <recommendedName>
        <fullName evidence="1">Transcriptional regulator TetR C-terminal Firmicutes type domain-containing protein</fullName>
    </recommendedName>
</protein>
<dbReference type="Proteomes" id="UP000479114">
    <property type="component" value="Chromosome"/>
</dbReference>
<keyword evidence="3" id="KW-1185">Reference proteome</keyword>
<evidence type="ECO:0000313" key="2">
    <source>
        <dbReference type="EMBL" id="QHW35301.1"/>
    </source>
</evidence>
<sequence>MQRAAIAVRGETSVPSNSATVFTERLLNLLSKLITERLERRGGAPDVIGAGINRDIAIWYGSSALIGTIIAWLRNDMPYTPVFLAKQFSLLRHFHQSKP</sequence>
<name>A0A6C0PAA1_9BACL</name>
<gene>
    <name evidence="2" type="ORF">GZH47_26400</name>
</gene>
<dbReference type="EMBL" id="CP048286">
    <property type="protein sequence ID" value="QHW35301.1"/>
    <property type="molecule type" value="Genomic_DNA"/>
</dbReference>
<proteinExistence type="predicted"/>
<reference evidence="2 3" key="1">
    <citation type="submission" date="2020-02" db="EMBL/GenBank/DDBJ databases">
        <title>Paenibacillus sp. nov., isolated from rhizosphere soil of tomato.</title>
        <authorList>
            <person name="Weon H.-Y."/>
            <person name="Lee S.A."/>
        </authorList>
    </citation>
    <scope>NUCLEOTIDE SEQUENCE [LARGE SCALE GENOMIC DNA]</scope>
    <source>
        <strain evidence="2 3">14171R-81</strain>
    </source>
</reference>
<evidence type="ECO:0000259" key="1">
    <source>
        <dbReference type="Pfam" id="PF14278"/>
    </source>
</evidence>
<feature type="domain" description="Transcriptional regulator TetR C-terminal Firmicutes type" evidence="1">
    <location>
        <begin position="16"/>
        <end position="90"/>
    </location>
</feature>
<organism evidence="2 3">
    <name type="scientific">Paenibacillus rhizovicinus</name>
    <dbReference type="NCBI Taxonomy" id="2704463"/>
    <lineage>
        <taxon>Bacteria</taxon>
        <taxon>Bacillati</taxon>
        <taxon>Bacillota</taxon>
        <taxon>Bacilli</taxon>
        <taxon>Bacillales</taxon>
        <taxon>Paenibacillaceae</taxon>
        <taxon>Paenibacillus</taxon>
    </lineage>
</organism>